<sequence length="489" mass="54005">MDRRWNFPTHVPQASELDRGPAVLHYHRAVTNQQLLLSIDADLPGANAAIRLVNDFLLRRRRKSFSNVLFWNSRYAMHPELGSGVGSRGSTLRRKQEMLSHLVNLLGIESIADVGGGDGRTASALPRDIAVHAFDIAATARELYLEAVPQATWSLHDILKASPAARTDLVVCLDVLIHMSDVDEYLRAVENLCKCPVPLLISGFDAAPVETGTMTYFHEPLSQSLARCRRVVIPIGAYRGLCVLVAFPPSTGIHPRDVSDRTLSQAVPLLRDPSGLLEALVRSRKVLGFFPDHLPRCLEYPWVAAQLGTAPPGGGRVLDAGAGVSVLPVLLAERSWDVVTADPHPVVRNGMRRETWNEWGFLDYHELDPRIRSLHVPYEDTADETLDAVVSVSVVEHLPAAVRRVWFGTAARQLSMGGRIILTVDTVPFETTLWNYSEGCKVEDQTVHGEVCSIAGELEDAGFKVTLCEHLPWLPQSRVGMARYVAVRR</sequence>
<gene>
    <name evidence="2" type="ORF">ERJ67_00370</name>
</gene>
<reference evidence="2 3" key="1">
    <citation type="journal article" date="2019" name="mSystems">
        <title>Life at home and on the roam: Genomic adaptions reflect the dual lifestyle of an intracellular, facultative symbiont.</title>
        <authorList>
            <person name="Burgsdorf I."/>
        </authorList>
    </citation>
    <scope>NUCLEOTIDE SEQUENCE [LARGE SCALE GENOMIC DNA]</scope>
    <source>
        <strain evidence="2">277cV</strain>
    </source>
</reference>
<dbReference type="AlphaFoldDB" id="A0A524RR98"/>
<dbReference type="Pfam" id="PF08241">
    <property type="entry name" value="Methyltransf_11"/>
    <property type="match status" value="1"/>
</dbReference>
<evidence type="ECO:0000259" key="1">
    <source>
        <dbReference type="Pfam" id="PF08241"/>
    </source>
</evidence>
<evidence type="ECO:0000313" key="3">
    <source>
        <dbReference type="Proteomes" id="UP000317990"/>
    </source>
</evidence>
<dbReference type="GO" id="GO:0032259">
    <property type="term" value="P:methylation"/>
    <property type="evidence" value="ECO:0007669"/>
    <property type="project" value="UniProtKB-KW"/>
</dbReference>
<dbReference type="EMBL" id="SRMO01000001">
    <property type="protein sequence ID" value="TGG96841.1"/>
    <property type="molecule type" value="Genomic_DNA"/>
</dbReference>
<dbReference type="Gene3D" id="3.40.50.150">
    <property type="entry name" value="Vaccinia Virus protein VP39"/>
    <property type="match status" value="2"/>
</dbReference>
<dbReference type="CDD" id="cd02440">
    <property type="entry name" value="AdoMet_MTases"/>
    <property type="match status" value="1"/>
</dbReference>
<organism evidence="2 3">
    <name type="scientific">Aphanocapsa feldmannii 277cV</name>
    <dbReference type="NCBI Taxonomy" id="2507553"/>
    <lineage>
        <taxon>Bacteria</taxon>
        <taxon>Bacillati</taxon>
        <taxon>Cyanobacteriota</taxon>
        <taxon>Cyanophyceae</taxon>
        <taxon>Oscillatoriophycideae</taxon>
        <taxon>Chroococcales</taxon>
        <taxon>Microcystaceae</taxon>
        <taxon>Aphanocapsa</taxon>
    </lineage>
</organism>
<dbReference type="Proteomes" id="UP000317990">
    <property type="component" value="Unassembled WGS sequence"/>
</dbReference>
<protein>
    <submittedName>
        <fullName evidence="2">Class I SAM-dependent methyltransferase</fullName>
    </submittedName>
</protein>
<proteinExistence type="predicted"/>
<accession>A0A524RR98</accession>
<dbReference type="GO" id="GO:0008757">
    <property type="term" value="F:S-adenosylmethionine-dependent methyltransferase activity"/>
    <property type="evidence" value="ECO:0007669"/>
    <property type="project" value="InterPro"/>
</dbReference>
<keyword evidence="2" id="KW-0808">Transferase</keyword>
<keyword evidence="2" id="KW-0489">Methyltransferase</keyword>
<dbReference type="SUPFAM" id="SSF53335">
    <property type="entry name" value="S-adenosyl-L-methionine-dependent methyltransferases"/>
    <property type="match status" value="2"/>
</dbReference>
<dbReference type="InterPro" id="IPR029063">
    <property type="entry name" value="SAM-dependent_MTases_sf"/>
</dbReference>
<dbReference type="Pfam" id="PF13489">
    <property type="entry name" value="Methyltransf_23"/>
    <property type="match status" value="1"/>
</dbReference>
<dbReference type="InterPro" id="IPR013216">
    <property type="entry name" value="Methyltransf_11"/>
</dbReference>
<name>A0A524RR98_9CHRO</name>
<evidence type="ECO:0000313" key="2">
    <source>
        <dbReference type="EMBL" id="TGG96841.1"/>
    </source>
</evidence>
<comment type="caution">
    <text evidence="2">The sequence shown here is derived from an EMBL/GenBank/DDBJ whole genome shotgun (WGS) entry which is preliminary data.</text>
</comment>
<feature type="domain" description="Methyltransferase type 11" evidence="1">
    <location>
        <begin position="113"/>
        <end position="194"/>
    </location>
</feature>